<feature type="transmembrane region" description="Helical" evidence="1">
    <location>
        <begin position="15"/>
        <end position="38"/>
    </location>
</feature>
<dbReference type="InterPro" id="IPR036719">
    <property type="entry name" value="Neuro-gated_channel_TM_sf"/>
</dbReference>
<protein>
    <submittedName>
        <fullName evidence="3">Uncharacterized protein</fullName>
    </submittedName>
</protein>
<evidence type="ECO:0000313" key="2">
    <source>
        <dbReference type="EMBL" id="CAF1057470.1"/>
    </source>
</evidence>
<dbReference type="EMBL" id="CAJNOK010008219">
    <property type="protein sequence ID" value="CAF1057470.1"/>
    <property type="molecule type" value="Genomic_DNA"/>
</dbReference>
<proteinExistence type="predicted"/>
<evidence type="ECO:0000313" key="5">
    <source>
        <dbReference type="EMBL" id="CAF4172172.1"/>
    </source>
</evidence>
<dbReference type="Proteomes" id="UP000677228">
    <property type="component" value="Unassembled WGS sequence"/>
</dbReference>
<keyword evidence="6" id="KW-1185">Reference proteome</keyword>
<dbReference type="Proteomes" id="UP000663829">
    <property type="component" value="Unassembled WGS sequence"/>
</dbReference>
<feature type="non-terminal residue" evidence="3">
    <location>
        <position position="1"/>
    </location>
</feature>
<dbReference type="InterPro" id="IPR038050">
    <property type="entry name" value="Neuro_actylchol_rec"/>
</dbReference>
<sequence>EREGWRFIALVIDRFFLIVFVVLTVTGSFATLLSAPAIHNKVEPIEKRFSQHHNPSQNN</sequence>
<dbReference type="AlphaFoldDB" id="A0A815FDX2"/>
<gene>
    <name evidence="3" type="ORF">GPM918_LOCUS29613</name>
    <name evidence="2" type="ORF">OVA965_LOCUS17245</name>
    <name evidence="5" type="ORF">SRO942_LOCUS30200</name>
    <name evidence="4" type="ORF">TMI583_LOCUS17259</name>
</gene>
<comment type="caution">
    <text evidence="3">The sequence shown here is derived from an EMBL/GenBank/DDBJ whole genome shotgun (WGS) entry which is preliminary data.</text>
</comment>
<dbReference type="Proteomes" id="UP000682733">
    <property type="component" value="Unassembled WGS sequence"/>
</dbReference>
<evidence type="ECO:0000313" key="6">
    <source>
        <dbReference type="Proteomes" id="UP000663829"/>
    </source>
</evidence>
<reference evidence="3" key="1">
    <citation type="submission" date="2021-02" db="EMBL/GenBank/DDBJ databases">
        <authorList>
            <person name="Nowell W R."/>
        </authorList>
    </citation>
    <scope>NUCLEOTIDE SEQUENCE</scope>
</reference>
<dbReference type="SUPFAM" id="SSF90112">
    <property type="entry name" value="Neurotransmitter-gated ion-channel transmembrane pore"/>
    <property type="match status" value="1"/>
</dbReference>
<dbReference type="GO" id="GO:0006811">
    <property type="term" value="P:monoatomic ion transport"/>
    <property type="evidence" value="ECO:0007669"/>
    <property type="project" value="InterPro"/>
</dbReference>
<organism evidence="3 6">
    <name type="scientific">Didymodactylos carnosus</name>
    <dbReference type="NCBI Taxonomy" id="1234261"/>
    <lineage>
        <taxon>Eukaryota</taxon>
        <taxon>Metazoa</taxon>
        <taxon>Spiralia</taxon>
        <taxon>Gnathifera</taxon>
        <taxon>Rotifera</taxon>
        <taxon>Eurotatoria</taxon>
        <taxon>Bdelloidea</taxon>
        <taxon>Philodinida</taxon>
        <taxon>Philodinidae</taxon>
        <taxon>Didymodactylos</taxon>
    </lineage>
</organism>
<dbReference type="Proteomes" id="UP000681722">
    <property type="component" value="Unassembled WGS sequence"/>
</dbReference>
<keyword evidence="1" id="KW-0472">Membrane</keyword>
<keyword evidence="1" id="KW-0812">Transmembrane</keyword>
<name>A0A815FDX2_9BILA</name>
<accession>A0A815FDX2</accession>
<dbReference type="EMBL" id="CAJNOQ010013551">
    <property type="protein sequence ID" value="CAF1323978.1"/>
    <property type="molecule type" value="Genomic_DNA"/>
</dbReference>
<dbReference type="EMBL" id="CAJOBA010008235">
    <property type="protein sequence ID" value="CAF3823533.1"/>
    <property type="molecule type" value="Genomic_DNA"/>
</dbReference>
<keyword evidence="1" id="KW-1133">Transmembrane helix</keyword>
<dbReference type="GO" id="GO:0016020">
    <property type="term" value="C:membrane"/>
    <property type="evidence" value="ECO:0007669"/>
    <property type="project" value="InterPro"/>
</dbReference>
<evidence type="ECO:0000313" key="3">
    <source>
        <dbReference type="EMBL" id="CAF1323978.1"/>
    </source>
</evidence>
<dbReference type="EMBL" id="CAJOBC010049281">
    <property type="protein sequence ID" value="CAF4172172.1"/>
    <property type="molecule type" value="Genomic_DNA"/>
</dbReference>
<evidence type="ECO:0000256" key="1">
    <source>
        <dbReference type="SAM" id="Phobius"/>
    </source>
</evidence>
<evidence type="ECO:0000313" key="4">
    <source>
        <dbReference type="EMBL" id="CAF3823533.1"/>
    </source>
</evidence>
<dbReference type="Gene3D" id="1.20.58.390">
    <property type="entry name" value="Neurotransmitter-gated ion-channel transmembrane domain"/>
    <property type="match status" value="1"/>
</dbReference>